<dbReference type="InterPro" id="IPR028082">
    <property type="entry name" value="Peripla_BP_I"/>
</dbReference>
<feature type="domain" description="Periplasmic binding protein" evidence="5">
    <location>
        <begin position="33"/>
        <end position="292"/>
    </location>
</feature>
<feature type="signal peptide" evidence="4">
    <location>
        <begin position="1"/>
        <end position="20"/>
    </location>
</feature>
<dbReference type="CDD" id="cd01536">
    <property type="entry name" value="PBP1_ABC_sugar_binding-like"/>
    <property type="match status" value="1"/>
</dbReference>
<comment type="similarity">
    <text evidence="2">Belongs to the bacterial solute-binding protein 2 family.</text>
</comment>
<dbReference type="Pfam" id="PF13407">
    <property type="entry name" value="Peripla_BP_4"/>
    <property type="match status" value="1"/>
</dbReference>
<evidence type="ECO:0000256" key="2">
    <source>
        <dbReference type="ARBA" id="ARBA00007639"/>
    </source>
</evidence>
<dbReference type="AlphaFoldDB" id="A0A963YTS6"/>
<dbReference type="PANTHER" id="PTHR46847:SF1">
    <property type="entry name" value="D-ALLOSE-BINDING PERIPLASMIC PROTEIN-RELATED"/>
    <property type="match status" value="1"/>
</dbReference>
<feature type="chain" id="PRO_5037489294" evidence="4">
    <location>
        <begin position="21"/>
        <end position="337"/>
    </location>
</feature>
<proteinExistence type="inferred from homology"/>
<dbReference type="EMBL" id="JAESVB010000009">
    <property type="protein sequence ID" value="MCB8876937.1"/>
    <property type="molecule type" value="Genomic_DNA"/>
</dbReference>
<keyword evidence="7" id="KW-1185">Reference proteome</keyword>
<evidence type="ECO:0000259" key="5">
    <source>
        <dbReference type="Pfam" id="PF13407"/>
    </source>
</evidence>
<dbReference type="Gene3D" id="3.40.50.2300">
    <property type="match status" value="2"/>
</dbReference>
<sequence>MKKLYLALSLLSLQVVQLPAARVTLAAEPAKIGVDYSLLTSPFWTAYDRYIKSFSKSMGISILAPVNSDQDSAKQITDINNLINLGAGGLIVSPIDSAGIAPGLNAAARKHIPVITVDVAPDKGPVAMVVRADNRAYGEQACHYIGDHVKQGKVVQIMGDVVSVNGRDRTEAFHSCIKANYPGLTVLDIPAQWKSDVAAAGLDSLLPANPDIKAIYMQAGGVYLAATLQALKRHKMLHHTGDAGHIVIVSNDGIPQELAAIRSGEIDATVSQPADLYAKYGLFYTQAAMAGKTFQTGPTDHGSKIVQIAPGILEDELPAPLITKANVDDKSLWANQL</sequence>
<reference evidence="6" key="1">
    <citation type="journal article" date="2021" name="Microorganisms">
        <title>Acidisoma silvae sp. nov. and Acidisomacellulosilytica sp. nov., Two Acidophilic Bacteria Isolated from Decaying Wood, Hydrolyzing Cellulose and Producing Poly-3-hydroxybutyrate.</title>
        <authorList>
            <person name="Mieszkin S."/>
            <person name="Pouder E."/>
            <person name="Uroz S."/>
            <person name="Simon-Colin C."/>
            <person name="Alain K."/>
        </authorList>
    </citation>
    <scope>NUCLEOTIDE SEQUENCE</scope>
    <source>
        <strain evidence="6">HW T2.11</strain>
    </source>
</reference>
<evidence type="ECO:0000313" key="7">
    <source>
        <dbReference type="Proteomes" id="UP000708298"/>
    </source>
</evidence>
<evidence type="ECO:0000256" key="3">
    <source>
        <dbReference type="ARBA" id="ARBA00022729"/>
    </source>
</evidence>
<dbReference type="GO" id="GO:0030313">
    <property type="term" value="C:cell envelope"/>
    <property type="evidence" value="ECO:0007669"/>
    <property type="project" value="UniProtKB-SubCell"/>
</dbReference>
<comment type="subcellular location">
    <subcellularLocation>
        <location evidence="1">Cell envelope</location>
    </subcellularLocation>
</comment>
<accession>A0A963YTS6</accession>
<comment type="caution">
    <text evidence="6">The sequence shown here is derived from an EMBL/GenBank/DDBJ whole genome shotgun (WGS) entry which is preliminary data.</text>
</comment>
<evidence type="ECO:0000313" key="6">
    <source>
        <dbReference type="EMBL" id="MCB8876937.1"/>
    </source>
</evidence>
<dbReference type="RefSeq" id="WP_227322596.1">
    <property type="nucleotide sequence ID" value="NZ_JAESVB010000009.1"/>
</dbReference>
<gene>
    <name evidence="6" type="ORF">ASILVAE211_17215</name>
</gene>
<reference evidence="6" key="2">
    <citation type="submission" date="2021-01" db="EMBL/GenBank/DDBJ databases">
        <authorList>
            <person name="Mieszkin S."/>
            <person name="Pouder E."/>
            <person name="Alain K."/>
        </authorList>
    </citation>
    <scope>NUCLEOTIDE SEQUENCE</scope>
    <source>
        <strain evidence="6">HW T2.11</strain>
    </source>
</reference>
<protein>
    <submittedName>
        <fullName evidence="6">Sugar ABC transporter substrate-binding protein</fullName>
    </submittedName>
</protein>
<dbReference type="Proteomes" id="UP000708298">
    <property type="component" value="Unassembled WGS sequence"/>
</dbReference>
<dbReference type="InterPro" id="IPR025997">
    <property type="entry name" value="SBP_2_dom"/>
</dbReference>
<keyword evidence="3 4" id="KW-0732">Signal</keyword>
<dbReference type="GO" id="GO:0030246">
    <property type="term" value="F:carbohydrate binding"/>
    <property type="evidence" value="ECO:0007669"/>
    <property type="project" value="UniProtKB-ARBA"/>
</dbReference>
<organism evidence="6 7">
    <name type="scientific">Acidisoma silvae</name>
    <dbReference type="NCBI Taxonomy" id="2802396"/>
    <lineage>
        <taxon>Bacteria</taxon>
        <taxon>Pseudomonadati</taxon>
        <taxon>Pseudomonadota</taxon>
        <taxon>Alphaproteobacteria</taxon>
        <taxon>Acetobacterales</taxon>
        <taxon>Acidocellaceae</taxon>
        <taxon>Acidisoma</taxon>
    </lineage>
</organism>
<name>A0A963YTS6_9PROT</name>
<dbReference type="PANTHER" id="PTHR46847">
    <property type="entry name" value="D-ALLOSE-BINDING PERIPLASMIC PROTEIN-RELATED"/>
    <property type="match status" value="1"/>
</dbReference>
<dbReference type="SUPFAM" id="SSF53822">
    <property type="entry name" value="Periplasmic binding protein-like I"/>
    <property type="match status" value="1"/>
</dbReference>
<evidence type="ECO:0000256" key="4">
    <source>
        <dbReference type="SAM" id="SignalP"/>
    </source>
</evidence>
<evidence type="ECO:0000256" key="1">
    <source>
        <dbReference type="ARBA" id="ARBA00004196"/>
    </source>
</evidence>